<keyword evidence="1" id="KW-0472">Membrane</keyword>
<gene>
    <name evidence="2" type="ORF">BN1050_02045</name>
</gene>
<dbReference type="PATRIC" id="fig|1461583.4.peg.1968"/>
<proteinExistence type="predicted"/>
<keyword evidence="1" id="KW-1133">Transmembrane helix</keyword>
<dbReference type="EMBL" id="LN483076">
    <property type="protein sequence ID" value="CEA04606.1"/>
    <property type="molecule type" value="Genomic_DNA"/>
</dbReference>
<evidence type="ECO:0000256" key="1">
    <source>
        <dbReference type="SAM" id="Phobius"/>
    </source>
</evidence>
<sequence>MTKLTYLAAGLFVGLFLLPRTMGIPGFDALLTKVLGPVSAVNMTIALLISILLVSFILLAIFKQPNQKYEETIK</sequence>
<dbReference type="AlphaFoldDB" id="A0A078MIP2"/>
<name>A0A078MIP2_9BACL</name>
<accession>A0A078MIP2</accession>
<protein>
    <submittedName>
        <fullName evidence="2">Uncharacterized protein</fullName>
    </submittedName>
</protein>
<feature type="transmembrane region" description="Helical" evidence="1">
    <location>
        <begin position="39"/>
        <end position="62"/>
    </location>
</feature>
<reference evidence="2" key="1">
    <citation type="submission" date="2014-07" db="EMBL/GenBank/DDBJ databases">
        <authorList>
            <person name="Urmite Genomes Urmite Genomes"/>
        </authorList>
    </citation>
    <scope>NUCLEOTIDE SEQUENCE</scope>
    <source>
        <strain evidence="2">13S34_air</strain>
    </source>
</reference>
<keyword evidence="1" id="KW-0812">Transmembrane</keyword>
<evidence type="ECO:0000313" key="2">
    <source>
        <dbReference type="EMBL" id="CEA04606.1"/>
    </source>
</evidence>
<organism evidence="2">
    <name type="scientific">Metalysinibacillus saudimassiliensis</name>
    <dbReference type="NCBI Taxonomy" id="1461583"/>
    <lineage>
        <taxon>Bacteria</taxon>
        <taxon>Bacillati</taxon>
        <taxon>Bacillota</taxon>
        <taxon>Bacilli</taxon>
        <taxon>Bacillales</taxon>
        <taxon>Caryophanaceae</taxon>
        <taxon>Metalysinibacillus</taxon>
    </lineage>
</organism>
<dbReference type="HOGENOM" id="CLU_2683462_0_0_9"/>